<name>A0A377Q9J5_9NEIS</name>
<dbReference type="Proteomes" id="UP000255108">
    <property type="component" value="Unassembled WGS sequence"/>
</dbReference>
<evidence type="ECO:0000313" key="4">
    <source>
        <dbReference type="Proteomes" id="UP000295794"/>
    </source>
</evidence>
<reference evidence="2 4" key="2">
    <citation type="submission" date="2019-03" db="EMBL/GenBank/DDBJ databases">
        <title>Genomic Encyclopedia of Type Strains, Phase IV (KMG-IV): sequencing the most valuable type-strain genomes for metagenomic binning, comparative biology and taxonomic classification.</title>
        <authorList>
            <person name="Goeker M."/>
        </authorList>
    </citation>
    <scope>NUCLEOTIDE SEQUENCE [LARGE SCALE GENOMIC DNA]</scope>
    <source>
        <strain evidence="2 4">DSM 3764</strain>
    </source>
</reference>
<accession>A0A377Q9J5</accession>
<gene>
    <name evidence="2" type="ORF">EV682_103274</name>
    <name evidence="1" type="ORF">NCTC11159_02311</name>
</gene>
<evidence type="ECO:0000313" key="2">
    <source>
        <dbReference type="EMBL" id="TCU88690.1"/>
    </source>
</evidence>
<evidence type="ECO:0000313" key="1">
    <source>
        <dbReference type="EMBL" id="STQ91239.1"/>
    </source>
</evidence>
<protein>
    <submittedName>
        <fullName evidence="1">Uncharacterized protein</fullName>
    </submittedName>
</protein>
<dbReference type="EMBL" id="UGHR01000001">
    <property type="protein sequence ID" value="STQ91239.1"/>
    <property type="molecule type" value="Genomic_DNA"/>
</dbReference>
<dbReference type="RefSeq" id="WP_267896116.1">
    <property type="nucleotide sequence ID" value="NZ_CAWOLO010000003.1"/>
</dbReference>
<dbReference type="EMBL" id="SMBT01000003">
    <property type="protein sequence ID" value="TCU88690.1"/>
    <property type="molecule type" value="Genomic_DNA"/>
</dbReference>
<reference evidence="1 3" key="1">
    <citation type="submission" date="2018-06" db="EMBL/GenBank/DDBJ databases">
        <authorList>
            <consortium name="Pathogen Informatics"/>
            <person name="Doyle S."/>
        </authorList>
    </citation>
    <scope>NUCLEOTIDE SEQUENCE [LARGE SCALE GENOMIC DNA]</scope>
    <source>
        <strain evidence="1 3">NCTC11159</strain>
    </source>
</reference>
<dbReference type="Proteomes" id="UP000295794">
    <property type="component" value="Unassembled WGS sequence"/>
</dbReference>
<organism evidence="1 3">
    <name type="scientific">Iodobacter fluviatilis</name>
    <dbReference type="NCBI Taxonomy" id="537"/>
    <lineage>
        <taxon>Bacteria</taxon>
        <taxon>Pseudomonadati</taxon>
        <taxon>Pseudomonadota</taxon>
        <taxon>Betaproteobacteria</taxon>
        <taxon>Neisseriales</taxon>
        <taxon>Chitinibacteraceae</taxon>
        <taxon>Iodobacter</taxon>
    </lineage>
</organism>
<sequence>MQFYPEAMPNYAKYNGNQHQLIYSLLASTIKLTLAHTKGI</sequence>
<proteinExistence type="predicted"/>
<dbReference type="AlphaFoldDB" id="A0A377Q9J5"/>
<evidence type="ECO:0000313" key="3">
    <source>
        <dbReference type="Proteomes" id="UP000255108"/>
    </source>
</evidence>
<keyword evidence="4" id="KW-1185">Reference proteome</keyword>